<dbReference type="Proteomes" id="UP001178507">
    <property type="component" value="Unassembled WGS sequence"/>
</dbReference>
<evidence type="ECO:0000313" key="1">
    <source>
        <dbReference type="EMBL" id="CAJ1402093.1"/>
    </source>
</evidence>
<dbReference type="AlphaFoldDB" id="A0AA36J9I1"/>
<gene>
    <name evidence="1" type="ORF">EVOR1521_LOCUS25056</name>
</gene>
<proteinExistence type="predicted"/>
<keyword evidence="2" id="KW-1185">Reference proteome</keyword>
<organism evidence="1 2">
    <name type="scientific">Effrenium voratum</name>
    <dbReference type="NCBI Taxonomy" id="2562239"/>
    <lineage>
        <taxon>Eukaryota</taxon>
        <taxon>Sar</taxon>
        <taxon>Alveolata</taxon>
        <taxon>Dinophyceae</taxon>
        <taxon>Suessiales</taxon>
        <taxon>Symbiodiniaceae</taxon>
        <taxon>Effrenium</taxon>
    </lineage>
</organism>
<reference evidence="1" key="1">
    <citation type="submission" date="2023-08" db="EMBL/GenBank/DDBJ databases">
        <authorList>
            <person name="Chen Y."/>
            <person name="Shah S."/>
            <person name="Dougan E. K."/>
            <person name="Thang M."/>
            <person name="Chan C."/>
        </authorList>
    </citation>
    <scope>NUCLEOTIDE SEQUENCE</scope>
</reference>
<accession>A0AA36J9I1</accession>
<dbReference type="EMBL" id="CAUJNA010003438">
    <property type="protein sequence ID" value="CAJ1402093.1"/>
    <property type="molecule type" value="Genomic_DNA"/>
</dbReference>
<evidence type="ECO:0000313" key="2">
    <source>
        <dbReference type="Proteomes" id="UP001178507"/>
    </source>
</evidence>
<sequence>MCGMNLSAVTVFSVTSDVKAATGLVQEGQDCRLCILGFASIDQSQDLQKLAAFFPVSDLQVAVNLAEGPVPGEKGEVCAACVRCWSRCGKSPAEFVPGSDLAPLQALLHSVVEGSGGVLRVAEHQELWATSSAVRSLRCAQIEGFAEGAAKTGLGRFNVMDSAQWYRSEWQGKVLEARWPNGWRLPEVPLRLVEPASLEEWLELQEDLVGFVDPHLPFSEISAREVETTLLAQEEGCEIFYIRQLFSSEECQQLIALGLRTCQPSTSSAVEIPLPKAEHTALCSRLDSIAGKTLPALLWEAPAASSSVRRAAKLTAWLAGGAELAFPWLSGAPEPVSGDDRAAWARLLADANGPKSLTVSPKVGDAVLDPGGRHAL</sequence>
<comment type="caution">
    <text evidence="1">The sequence shown here is derived from an EMBL/GenBank/DDBJ whole genome shotgun (WGS) entry which is preliminary data.</text>
</comment>
<name>A0AA36J9I1_9DINO</name>
<protein>
    <submittedName>
        <fullName evidence="1">Uncharacterized protein</fullName>
    </submittedName>
</protein>